<sequence>MISTHAARLWLLASVFYAPWSLAQNQCAEQARSRYEEIFCEVKAKGAGGSLPRLEDFRRNDARVQALLLRRPAAKLGIKLPQPKKPAKPKRVAAKPTAPAKSATGEKKTSTTAPKQVASPRRPERKREPADASLAATCRLQRTVIVCGKTRYELALNRQNSELAKGVLSEQNQMGLKPYRGKPGDRGALVQHLSGSYRRYIEKMLEIGLGGATMSFTKFFYTHETLSQQGEDFAARFETMFSFLKKDKAGMSIKAKYNDRLPEEIKQCNPLTDRLIVCAAGEDNWVYMKSSHR</sequence>
<feature type="compositionally biased region" description="Low complexity" evidence="1">
    <location>
        <begin position="94"/>
        <end position="103"/>
    </location>
</feature>
<dbReference type="EMBL" id="VHSG01000031">
    <property type="protein sequence ID" value="TQV68058.1"/>
    <property type="molecule type" value="Genomic_DNA"/>
</dbReference>
<dbReference type="OrthoDB" id="5702729at2"/>
<feature type="region of interest" description="Disordered" evidence="1">
    <location>
        <begin position="78"/>
        <end position="131"/>
    </location>
</feature>
<evidence type="ECO:0000256" key="2">
    <source>
        <dbReference type="SAM" id="SignalP"/>
    </source>
</evidence>
<feature type="signal peptide" evidence="2">
    <location>
        <begin position="1"/>
        <end position="23"/>
    </location>
</feature>
<evidence type="ECO:0000313" key="3">
    <source>
        <dbReference type="EMBL" id="TQV68058.1"/>
    </source>
</evidence>
<reference evidence="3 4" key="1">
    <citation type="submission" date="2019-06" db="EMBL/GenBank/DDBJ databases">
        <title>Whole genome sequence for Cellvibrionaceae sp. R142.</title>
        <authorList>
            <person name="Wang G."/>
        </authorList>
    </citation>
    <scope>NUCLEOTIDE SEQUENCE [LARGE SCALE GENOMIC DNA]</scope>
    <source>
        <strain evidence="3 4">R142</strain>
    </source>
</reference>
<feature type="chain" id="PRO_5022078442" evidence="2">
    <location>
        <begin position="24"/>
        <end position="293"/>
    </location>
</feature>
<evidence type="ECO:0000313" key="4">
    <source>
        <dbReference type="Proteomes" id="UP000319732"/>
    </source>
</evidence>
<gene>
    <name evidence="3" type="ORF">FKG94_24340</name>
</gene>
<accession>A0A545SSV6</accession>
<evidence type="ECO:0000256" key="1">
    <source>
        <dbReference type="SAM" id="MobiDB-lite"/>
    </source>
</evidence>
<keyword evidence="4" id="KW-1185">Reference proteome</keyword>
<organism evidence="3 4">
    <name type="scientific">Exilibacterium tricleocarpae</name>
    <dbReference type="NCBI Taxonomy" id="2591008"/>
    <lineage>
        <taxon>Bacteria</taxon>
        <taxon>Pseudomonadati</taxon>
        <taxon>Pseudomonadota</taxon>
        <taxon>Gammaproteobacteria</taxon>
        <taxon>Cellvibrionales</taxon>
        <taxon>Cellvibrionaceae</taxon>
        <taxon>Exilibacterium</taxon>
    </lineage>
</organism>
<protein>
    <submittedName>
        <fullName evidence="3">Uncharacterized protein</fullName>
    </submittedName>
</protein>
<dbReference type="AlphaFoldDB" id="A0A545SSV6"/>
<dbReference type="RefSeq" id="WP_142929561.1">
    <property type="nucleotide sequence ID" value="NZ_ML660108.1"/>
</dbReference>
<proteinExistence type="predicted"/>
<feature type="compositionally biased region" description="Basic and acidic residues" evidence="1">
    <location>
        <begin position="121"/>
        <end position="130"/>
    </location>
</feature>
<name>A0A545SSV6_9GAMM</name>
<dbReference type="Proteomes" id="UP000319732">
    <property type="component" value="Unassembled WGS sequence"/>
</dbReference>
<comment type="caution">
    <text evidence="3">The sequence shown here is derived from an EMBL/GenBank/DDBJ whole genome shotgun (WGS) entry which is preliminary data.</text>
</comment>
<keyword evidence="2" id="KW-0732">Signal</keyword>